<dbReference type="PANTHER" id="PTHR11530">
    <property type="entry name" value="D-AMINO ACID OXIDASE"/>
    <property type="match status" value="1"/>
</dbReference>
<evidence type="ECO:0000256" key="2">
    <source>
        <dbReference type="ARBA" id="ARBA00006730"/>
    </source>
</evidence>
<reference evidence="7 8" key="1">
    <citation type="journal article" date="2024" name="IMA Fungus">
        <title>IMA Genome - F19 : A genome assembly and annotation guide to empower mycologists, including annotated draft genome sequences of Ceratocystis pirilliformis, Diaporthe australafricana, Fusarium ophioides, Paecilomyces lecythidis, and Sporothrix stenoceras.</title>
        <authorList>
            <person name="Aylward J."/>
            <person name="Wilson A.M."/>
            <person name="Visagie C.M."/>
            <person name="Spraker J."/>
            <person name="Barnes I."/>
            <person name="Buitendag C."/>
            <person name="Ceriani C."/>
            <person name="Del Mar Angel L."/>
            <person name="du Plessis D."/>
            <person name="Fuchs T."/>
            <person name="Gasser K."/>
            <person name="Kramer D."/>
            <person name="Li W."/>
            <person name="Munsamy K."/>
            <person name="Piso A."/>
            <person name="Price J.L."/>
            <person name="Sonnekus B."/>
            <person name="Thomas C."/>
            <person name="van der Nest A."/>
            <person name="van Dijk A."/>
            <person name="van Heerden A."/>
            <person name="van Vuuren N."/>
            <person name="Yilmaz N."/>
            <person name="Duong T.A."/>
            <person name="van der Merwe N.A."/>
            <person name="Wingfield M.J."/>
            <person name="Wingfield B.D."/>
        </authorList>
    </citation>
    <scope>NUCLEOTIDE SEQUENCE [LARGE SCALE GENOMIC DNA]</scope>
    <source>
        <strain evidence="7 8">CMW 18300</strain>
    </source>
</reference>
<comment type="similarity">
    <text evidence="2">Belongs to the DAMOX/DASOX family.</text>
</comment>
<evidence type="ECO:0000256" key="1">
    <source>
        <dbReference type="ARBA" id="ARBA00001974"/>
    </source>
</evidence>
<feature type="domain" description="FAD dependent oxidoreductase" evidence="6">
    <location>
        <begin position="3"/>
        <end position="268"/>
    </location>
</feature>
<organism evidence="7 8">
    <name type="scientific">Diaporthe australafricana</name>
    <dbReference type="NCBI Taxonomy" id="127596"/>
    <lineage>
        <taxon>Eukaryota</taxon>
        <taxon>Fungi</taxon>
        <taxon>Dikarya</taxon>
        <taxon>Ascomycota</taxon>
        <taxon>Pezizomycotina</taxon>
        <taxon>Sordariomycetes</taxon>
        <taxon>Sordariomycetidae</taxon>
        <taxon>Diaporthales</taxon>
        <taxon>Diaporthaceae</taxon>
        <taxon>Diaporthe</taxon>
    </lineage>
</organism>
<dbReference type="SUPFAM" id="SSF54373">
    <property type="entry name" value="FAD-linked reductases, C-terminal domain"/>
    <property type="match status" value="1"/>
</dbReference>
<dbReference type="EMBL" id="JAWRVE010000256">
    <property type="protein sequence ID" value="KAL1846866.1"/>
    <property type="molecule type" value="Genomic_DNA"/>
</dbReference>
<evidence type="ECO:0000256" key="5">
    <source>
        <dbReference type="ARBA" id="ARBA00023002"/>
    </source>
</evidence>
<dbReference type="Gene3D" id="3.40.50.720">
    <property type="entry name" value="NAD(P)-binding Rossmann-like Domain"/>
    <property type="match status" value="1"/>
</dbReference>
<dbReference type="Gene3D" id="3.30.9.10">
    <property type="entry name" value="D-Amino Acid Oxidase, subunit A, domain 2"/>
    <property type="match status" value="1"/>
</dbReference>
<evidence type="ECO:0000256" key="3">
    <source>
        <dbReference type="ARBA" id="ARBA00022630"/>
    </source>
</evidence>
<comment type="caution">
    <text evidence="7">The sequence shown here is derived from an EMBL/GenBank/DDBJ whole genome shotgun (WGS) entry which is preliminary data.</text>
</comment>
<evidence type="ECO:0000256" key="4">
    <source>
        <dbReference type="ARBA" id="ARBA00022827"/>
    </source>
</evidence>
<protein>
    <recommendedName>
        <fullName evidence="6">FAD dependent oxidoreductase domain-containing protein</fullName>
    </recommendedName>
</protein>
<dbReference type="Pfam" id="PF01266">
    <property type="entry name" value="DAO"/>
    <property type="match status" value="1"/>
</dbReference>
<dbReference type="SUPFAM" id="SSF51971">
    <property type="entry name" value="Nucleotide-binding domain"/>
    <property type="match status" value="1"/>
</dbReference>
<evidence type="ECO:0000313" key="7">
    <source>
        <dbReference type="EMBL" id="KAL1846866.1"/>
    </source>
</evidence>
<gene>
    <name evidence="7" type="ORF">Daus18300_014124</name>
</gene>
<name>A0ABR3VWI2_9PEZI</name>
<keyword evidence="8" id="KW-1185">Reference proteome</keyword>
<comment type="cofactor">
    <cofactor evidence="1">
        <name>FAD</name>
        <dbReference type="ChEBI" id="CHEBI:57692"/>
    </cofactor>
</comment>
<keyword evidence="3" id="KW-0285">Flavoprotein</keyword>
<dbReference type="InterPro" id="IPR006076">
    <property type="entry name" value="FAD-dep_OxRdtase"/>
</dbReference>
<keyword evidence="5" id="KW-0560">Oxidoreductase</keyword>
<keyword evidence="4" id="KW-0274">FAD</keyword>
<proteinExistence type="inferred from homology"/>
<dbReference type="Proteomes" id="UP001583177">
    <property type="component" value="Unassembled WGS sequence"/>
</dbReference>
<dbReference type="InterPro" id="IPR023209">
    <property type="entry name" value="DAO"/>
</dbReference>
<accession>A0ABR3VWI2</accession>
<evidence type="ECO:0000313" key="8">
    <source>
        <dbReference type="Proteomes" id="UP001583177"/>
    </source>
</evidence>
<dbReference type="PANTHER" id="PTHR11530:SF11">
    <property type="entry name" value="D-ASPARTATE OXIDASE"/>
    <property type="match status" value="1"/>
</dbReference>
<sequence>MQLHALKHWLKLAESHPESSVQRVRLTEVYDVDAQASDHLWYRDAVPGFELLDATAIASKYGRDGKSGASYDSVVLSPRIFLPWLRSQLENSGVRFERIGKVTALSELKYLGHDVLVNASGSGSLLLTDVRDDNVMTDRTYVTVVKSHYKEAFVQRSSAQYAYMFSRGDGTVAVGGISEPACEAVRSVEEVRANILSRAHKILPEAFATYESGSIEVVEDPVGIRPLRAGGVRVEQEVLGGQNVVHVYGTTVGGYILSFGLAQEAAKLVDAAFMKVEKTVS</sequence>
<evidence type="ECO:0000259" key="6">
    <source>
        <dbReference type="Pfam" id="PF01266"/>
    </source>
</evidence>